<dbReference type="Proteomes" id="UP000000561">
    <property type="component" value="Chromosome 3"/>
</dbReference>
<protein>
    <submittedName>
        <fullName evidence="7">Uncharacterized protein</fullName>
    </submittedName>
</protein>
<dbReference type="VEuPathDB" id="FungiDB:UMAG_02021"/>
<keyword evidence="8" id="KW-1185">Reference proteome</keyword>
<dbReference type="Pfam" id="PF04479">
    <property type="entry name" value="RTA1"/>
    <property type="match status" value="2"/>
</dbReference>
<evidence type="ECO:0000256" key="4">
    <source>
        <dbReference type="ARBA" id="ARBA00023136"/>
    </source>
</evidence>
<organism evidence="7 8">
    <name type="scientific">Mycosarcoma maydis</name>
    <name type="common">Corn smut fungus</name>
    <name type="synonym">Ustilago maydis</name>
    <dbReference type="NCBI Taxonomy" id="5270"/>
    <lineage>
        <taxon>Eukaryota</taxon>
        <taxon>Fungi</taxon>
        <taxon>Dikarya</taxon>
        <taxon>Basidiomycota</taxon>
        <taxon>Ustilaginomycotina</taxon>
        <taxon>Ustilaginomycetes</taxon>
        <taxon>Ustilaginales</taxon>
        <taxon>Ustilaginaceae</taxon>
        <taxon>Mycosarcoma</taxon>
    </lineage>
</organism>
<dbReference type="EMBL" id="CM003142">
    <property type="protein sequence ID" value="KIS70877.1"/>
    <property type="molecule type" value="Genomic_DNA"/>
</dbReference>
<dbReference type="RefSeq" id="XP_011387930.1">
    <property type="nucleotide sequence ID" value="XM_011389628.1"/>
</dbReference>
<evidence type="ECO:0000256" key="2">
    <source>
        <dbReference type="ARBA" id="ARBA00022692"/>
    </source>
</evidence>
<dbReference type="KEGG" id="uma:UMAG_02021"/>
<dbReference type="OrthoDB" id="3358017at2759"/>
<dbReference type="PANTHER" id="PTHR31465:SF1">
    <property type="entry name" value="PROTEIN RTA1-RELATED"/>
    <property type="match status" value="1"/>
</dbReference>
<comment type="subcellular location">
    <subcellularLocation>
        <location evidence="1">Membrane</location>
        <topology evidence="1">Multi-pass membrane protein</topology>
    </subcellularLocation>
</comment>
<dbReference type="OMA" id="VFVWSDV"/>
<dbReference type="InParanoid" id="A0A0D1CCK0"/>
<evidence type="ECO:0000256" key="1">
    <source>
        <dbReference type="ARBA" id="ARBA00004141"/>
    </source>
</evidence>
<evidence type="ECO:0000313" key="7">
    <source>
        <dbReference type="EMBL" id="KIS70877.1"/>
    </source>
</evidence>
<feature type="signal peptide" evidence="6">
    <location>
        <begin position="1"/>
        <end position="18"/>
    </location>
</feature>
<feature type="transmembrane region" description="Helical" evidence="5">
    <location>
        <begin position="231"/>
        <end position="258"/>
    </location>
</feature>
<evidence type="ECO:0000256" key="5">
    <source>
        <dbReference type="SAM" id="Phobius"/>
    </source>
</evidence>
<dbReference type="GO" id="GO:0016020">
    <property type="term" value="C:membrane"/>
    <property type="evidence" value="ECO:0007669"/>
    <property type="project" value="UniProtKB-SubCell"/>
</dbReference>
<dbReference type="AlphaFoldDB" id="A0A0D1CCK0"/>
<keyword evidence="3 5" id="KW-1133">Transmembrane helix</keyword>
<keyword evidence="4 5" id="KW-0472">Membrane</keyword>
<feature type="transmembrane region" description="Helical" evidence="5">
    <location>
        <begin position="190"/>
        <end position="211"/>
    </location>
</feature>
<feature type="chain" id="PRO_5002228091" evidence="6">
    <location>
        <begin position="19"/>
        <end position="365"/>
    </location>
</feature>
<reference evidence="7 8" key="1">
    <citation type="journal article" date="2006" name="Nature">
        <title>Insights from the genome of the biotrophic fungal plant pathogen Ustilago maydis.</title>
        <authorList>
            <person name="Kamper J."/>
            <person name="Kahmann R."/>
            <person name="Bolker M."/>
            <person name="Ma L.J."/>
            <person name="Brefort T."/>
            <person name="Saville B.J."/>
            <person name="Banuett F."/>
            <person name="Kronstad J.W."/>
            <person name="Gold S.E."/>
            <person name="Muller O."/>
            <person name="Perlin M.H."/>
            <person name="Wosten H.A."/>
            <person name="de Vries R."/>
            <person name="Ruiz-Herrera J."/>
            <person name="Reynaga-Pena C.G."/>
            <person name="Snetselaar K."/>
            <person name="McCann M."/>
            <person name="Perez-Martin J."/>
            <person name="Feldbrugge M."/>
            <person name="Basse C.W."/>
            <person name="Steinberg G."/>
            <person name="Ibeas J.I."/>
            <person name="Holloman W."/>
            <person name="Guzman P."/>
            <person name="Farman M."/>
            <person name="Stajich J.E."/>
            <person name="Sentandreu R."/>
            <person name="Gonzalez-Prieto J.M."/>
            <person name="Kennell J.C."/>
            <person name="Molina L."/>
            <person name="Schirawski J."/>
            <person name="Mendoza-Mendoza A."/>
            <person name="Greilinger D."/>
            <person name="Munch K."/>
            <person name="Rossel N."/>
            <person name="Scherer M."/>
            <person name="Vranes M."/>
            <person name="Ladendorf O."/>
            <person name="Vincon V."/>
            <person name="Fuchs U."/>
            <person name="Sandrock B."/>
            <person name="Meng S."/>
            <person name="Ho E.C."/>
            <person name="Cahill M.J."/>
            <person name="Boyce K.J."/>
            <person name="Klose J."/>
            <person name="Klosterman S.J."/>
            <person name="Deelstra H.J."/>
            <person name="Ortiz-Castellanos L."/>
            <person name="Li W."/>
            <person name="Sanchez-Alonso P."/>
            <person name="Schreier P.H."/>
            <person name="Hauser-Hahn I."/>
            <person name="Vaupel M."/>
            <person name="Koopmann E."/>
            <person name="Friedrich G."/>
            <person name="Voss H."/>
            <person name="Schluter T."/>
            <person name="Margolis J."/>
            <person name="Platt D."/>
            <person name="Swimmer C."/>
            <person name="Gnirke A."/>
            <person name="Chen F."/>
            <person name="Vysotskaia V."/>
            <person name="Mannhaupt G."/>
            <person name="Guldener U."/>
            <person name="Munsterkotter M."/>
            <person name="Haase D."/>
            <person name="Oesterheld M."/>
            <person name="Mewes H.W."/>
            <person name="Mauceli E.W."/>
            <person name="DeCaprio D."/>
            <person name="Wade C.M."/>
            <person name="Butler J."/>
            <person name="Young S."/>
            <person name="Jaffe D.B."/>
            <person name="Calvo S."/>
            <person name="Nusbaum C."/>
            <person name="Galagan J."/>
            <person name="Birren B.W."/>
        </authorList>
    </citation>
    <scope>NUCLEOTIDE SEQUENCE [LARGE SCALE GENOMIC DNA]</scope>
    <source>
        <strain evidence="8">DSM 14603 / FGSC 9021 / UM521</strain>
    </source>
</reference>
<feature type="transmembrane region" description="Helical" evidence="5">
    <location>
        <begin position="320"/>
        <end position="344"/>
    </location>
</feature>
<name>A0A0D1CCK0_MYCMD</name>
<accession>A0A0D1CCK0</accession>
<evidence type="ECO:0000313" key="8">
    <source>
        <dbReference type="Proteomes" id="UP000000561"/>
    </source>
</evidence>
<dbReference type="GeneID" id="23562876"/>
<feature type="transmembrane region" description="Helical" evidence="5">
    <location>
        <begin position="58"/>
        <end position="75"/>
    </location>
</feature>
<dbReference type="eggNOG" id="ENOG502QURG">
    <property type="taxonomic scope" value="Eukaryota"/>
</dbReference>
<feature type="transmembrane region" description="Helical" evidence="5">
    <location>
        <begin position="111"/>
        <end position="134"/>
    </location>
</feature>
<feature type="transmembrane region" description="Helical" evidence="5">
    <location>
        <begin position="82"/>
        <end position="99"/>
    </location>
</feature>
<evidence type="ECO:0000256" key="3">
    <source>
        <dbReference type="ARBA" id="ARBA00022989"/>
    </source>
</evidence>
<evidence type="ECO:0000256" key="6">
    <source>
        <dbReference type="SAM" id="SignalP"/>
    </source>
</evidence>
<dbReference type="InterPro" id="IPR007568">
    <property type="entry name" value="RTA1"/>
</dbReference>
<sequence>MHEITIATLLISAVGASAQSTLTDATAAVTPNRTIDAAASTASPTGILKYEPSKGGNYFVGGMYALLSAIIFVHIYRRKDRWALCLPIGCVCSALGFFVRPSIDPYNVSLGLYIVQSMFVVISPAAFLAFNYLLYGRMILAVDKDFGSSAIEAHELESRPLTVTQKLTILHKAGGPKTEKSRFSFIPPRIVGRVFVWSDVITFIVQCAAGGLQASGGSGNQKMVEFGDKLFLAGVIVQGLSYILFTLLLTYATCLVMRDGSRAKAGFVQSNTILGLEKPIFALVAGLYFSSIFIIIRSVYRMIEFSQGYNGYLVSHEIYLFVLDAAPLLLAVGVWAIMWPSILLERIFDKRFSRYEEYAVSKTAS</sequence>
<proteinExistence type="predicted"/>
<dbReference type="PANTHER" id="PTHR31465">
    <property type="entry name" value="PROTEIN RTA1-RELATED"/>
    <property type="match status" value="1"/>
</dbReference>
<dbReference type="STRING" id="237631.A0A0D1CCK0"/>
<keyword evidence="2 5" id="KW-0812">Transmembrane</keyword>
<feature type="transmembrane region" description="Helical" evidence="5">
    <location>
        <begin position="279"/>
        <end position="300"/>
    </location>
</feature>
<gene>
    <name evidence="7" type="ORF">UMAG_02021</name>
</gene>
<keyword evidence="6" id="KW-0732">Signal</keyword>